<keyword evidence="1" id="KW-1185">Reference proteome</keyword>
<evidence type="ECO:0000313" key="2">
    <source>
        <dbReference type="RefSeq" id="XP_019647102.1"/>
    </source>
</evidence>
<gene>
    <name evidence="2" type="primary">LOC109487530</name>
</gene>
<name>A0A6P5AVJ0_BRABE</name>
<dbReference type="OrthoDB" id="300855at2759"/>
<proteinExistence type="predicted"/>
<reference evidence="2" key="1">
    <citation type="submission" date="2025-08" db="UniProtKB">
        <authorList>
            <consortium name="RefSeq"/>
        </authorList>
    </citation>
    <scope>IDENTIFICATION</scope>
    <source>
        <tissue evidence="2">Gonad</tissue>
    </source>
</reference>
<dbReference type="Proteomes" id="UP000515135">
    <property type="component" value="Unplaced"/>
</dbReference>
<dbReference type="AlphaFoldDB" id="A0A6P5AVJ0"/>
<dbReference type="KEGG" id="bbel:109487530"/>
<dbReference type="GeneID" id="109487530"/>
<dbReference type="RefSeq" id="XP_019647102.1">
    <property type="nucleotide sequence ID" value="XM_019791543.1"/>
</dbReference>
<protein>
    <submittedName>
        <fullName evidence="2">Uncharacterized protein LOC109487530</fullName>
    </submittedName>
</protein>
<organism evidence="1 2">
    <name type="scientific">Branchiostoma belcheri</name>
    <name type="common">Amphioxus</name>
    <dbReference type="NCBI Taxonomy" id="7741"/>
    <lineage>
        <taxon>Eukaryota</taxon>
        <taxon>Metazoa</taxon>
        <taxon>Chordata</taxon>
        <taxon>Cephalochordata</taxon>
        <taxon>Leptocardii</taxon>
        <taxon>Amphioxiformes</taxon>
        <taxon>Branchiostomatidae</taxon>
        <taxon>Branchiostoma</taxon>
    </lineage>
</organism>
<sequence length="182" mass="21415">MVNCMTSILSVATLPVRVMEEFQSTYGSGGQLQDIRSDARKEYERYYSSEEELNEQLNTFANNCMFAYCGENTVEVQIDFPSNREYNDNVASEELPLAEEFQDHLKCFIDTSKTAPEERYRMAEKLIEQLHISSNNYRSTLVERIQQEKMDIKCLQLLRAMIHNEERKLPANWEMYPKKNKK</sequence>
<accession>A0A6P5AVJ0</accession>
<evidence type="ECO:0000313" key="1">
    <source>
        <dbReference type="Proteomes" id="UP000515135"/>
    </source>
</evidence>